<accession>A0AAW0EWG4</accession>
<name>A0AAW0EWG4_9TRYP</name>
<comment type="caution">
    <text evidence="2">The sequence shown here is derived from an EMBL/GenBank/DDBJ whole genome shotgun (WGS) entry which is preliminary data.</text>
</comment>
<feature type="region of interest" description="Disordered" evidence="1">
    <location>
        <begin position="1"/>
        <end position="64"/>
    </location>
</feature>
<proteinExistence type="predicted"/>
<dbReference type="Proteomes" id="UP001430356">
    <property type="component" value="Unassembled WGS sequence"/>
</dbReference>
<dbReference type="AlphaFoldDB" id="A0AAW0EWG4"/>
<keyword evidence="3" id="KW-1185">Reference proteome</keyword>
<gene>
    <name evidence="2" type="ORF">NESM_000741100</name>
</gene>
<dbReference type="EMBL" id="JAECZO010000122">
    <property type="protein sequence ID" value="KAK7197871.1"/>
    <property type="molecule type" value="Genomic_DNA"/>
</dbReference>
<sequence>MTLRVAAQRGDRRPDNRDGGGRGHSGAGGDTSTRVKRVGGPRTVSSQARRRGRTFREGAGSGDPALLVADAAIARAA</sequence>
<organism evidence="2 3">
    <name type="scientific">Novymonas esmeraldas</name>
    <dbReference type="NCBI Taxonomy" id="1808958"/>
    <lineage>
        <taxon>Eukaryota</taxon>
        <taxon>Discoba</taxon>
        <taxon>Euglenozoa</taxon>
        <taxon>Kinetoplastea</taxon>
        <taxon>Metakinetoplastina</taxon>
        <taxon>Trypanosomatida</taxon>
        <taxon>Trypanosomatidae</taxon>
        <taxon>Novymonas</taxon>
    </lineage>
</organism>
<evidence type="ECO:0000256" key="1">
    <source>
        <dbReference type="SAM" id="MobiDB-lite"/>
    </source>
</evidence>
<feature type="compositionally biased region" description="Basic and acidic residues" evidence="1">
    <location>
        <begin position="9"/>
        <end position="21"/>
    </location>
</feature>
<evidence type="ECO:0000313" key="2">
    <source>
        <dbReference type="EMBL" id="KAK7197871.1"/>
    </source>
</evidence>
<protein>
    <submittedName>
        <fullName evidence="2">Uncharacterized protein</fullName>
    </submittedName>
</protein>
<evidence type="ECO:0000313" key="3">
    <source>
        <dbReference type="Proteomes" id="UP001430356"/>
    </source>
</evidence>
<reference evidence="2 3" key="1">
    <citation type="journal article" date="2021" name="MBio">
        <title>A New Model Trypanosomatid, Novymonas esmeraldas: Genomic Perception of Its 'Candidatus Pandoraea novymonadis' Endosymbiont.</title>
        <authorList>
            <person name="Zakharova A."/>
            <person name="Saura A."/>
            <person name="Butenko A."/>
            <person name="Podesvova L."/>
            <person name="Warmusova S."/>
            <person name="Kostygov A.Y."/>
            <person name="Nenarokova A."/>
            <person name="Lukes J."/>
            <person name="Opperdoes F.R."/>
            <person name="Yurchenko V."/>
        </authorList>
    </citation>
    <scope>NUCLEOTIDE SEQUENCE [LARGE SCALE GENOMIC DNA]</scope>
    <source>
        <strain evidence="2 3">E262AT.01</strain>
    </source>
</reference>